<dbReference type="InterPro" id="IPR023213">
    <property type="entry name" value="CAT-like_dom_sf"/>
</dbReference>
<dbReference type="PANTHER" id="PTHR31896">
    <property type="entry name" value="FAMILY REGULATORY PROTEIN, PUTATIVE (AFU_ORTHOLOGUE AFUA_3G14730)-RELATED"/>
    <property type="match status" value="1"/>
</dbReference>
<dbReference type="PANTHER" id="PTHR31896:SF64">
    <property type="entry name" value="TRICHOTHECENE 3-O-ACETYLTRANSFERASE"/>
    <property type="match status" value="1"/>
</dbReference>
<name>A0A2N3N8E9_9PEZI</name>
<proteinExistence type="predicted"/>
<comment type="caution">
    <text evidence="3">The sequence shown here is derived from an EMBL/GenBank/DDBJ whole genome shotgun (WGS) entry which is preliminary data.</text>
</comment>
<dbReference type="FunCoup" id="A0A2N3N8E9">
    <property type="interactions" value="57"/>
</dbReference>
<evidence type="ECO:0000313" key="3">
    <source>
        <dbReference type="EMBL" id="PKS08723.1"/>
    </source>
</evidence>
<dbReference type="InParanoid" id="A0A2N3N8E9"/>
<dbReference type="VEuPathDB" id="FungiDB:jhhlp_004776"/>
<organism evidence="3 4">
    <name type="scientific">Lomentospora prolificans</name>
    <dbReference type="NCBI Taxonomy" id="41688"/>
    <lineage>
        <taxon>Eukaryota</taxon>
        <taxon>Fungi</taxon>
        <taxon>Dikarya</taxon>
        <taxon>Ascomycota</taxon>
        <taxon>Pezizomycotina</taxon>
        <taxon>Sordariomycetes</taxon>
        <taxon>Hypocreomycetidae</taxon>
        <taxon>Microascales</taxon>
        <taxon>Microascaceae</taxon>
        <taxon>Lomentospora</taxon>
    </lineage>
</organism>
<accession>A0A2N3N8E9</accession>
<feature type="domain" description="Trichothecene 3-O-acetyltransferase-like N-terminal" evidence="2">
    <location>
        <begin position="28"/>
        <end position="183"/>
    </location>
</feature>
<dbReference type="InterPro" id="IPR054710">
    <property type="entry name" value="Tri101-like_N"/>
</dbReference>
<dbReference type="Pfam" id="PF22664">
    <property type="entry name" value="TRI-like_N"/>
    <property type="match status" value="1"/>
</dbReference>
<dbReference type="Gene3D" id="3.30.559.10">
    <property type="entry name" value="Chloramphenicol acetyltransferase-like domain"/>
    <property type="match status" value="2"/>
</dbReference>
<dbReference type="Proteomes" id="UP000233524">
    <property type="component" value="Unassembled WGS sequence"/>
</dbReference>
<dbReference type="AlphaFoldDB" id="A0A2N3N8E9"/>
<protein>
    <recommendedName>
        <fullName evidence="2">Trichothecene 3-O-acetyltransferase-like N-terminal domain-containing protein</fullName>
    </recommendedName>
</protein>
<keyword evidence="1" id="KW-0808">Transferase</keyword>
<dbReference type="EMBL" id="NLAX01000094">
    <property type="protein sequence ID" value="PKS08723.1"/>
    <property type="molecule type" value="Genomic_DNA"/>
</dbReference>
<dbReference type="STRING" id="41688.A0A2N3N8E9"/>
<dbReference type="OrthoDB" id="1862401at2759"/>
<gene>
    <name evidence="3" type="ORF">jhhlp_004776</name>
</gene>
<dbReference type="InterPro" id="IPR051283">
    <property type="entry name" value="Sec_Metabolite_Acyltrans"/>
</dbReference>
<evidence type="ECO:0000313" key="4">
    <source>
        <dbReference type="Proteomes" id="UP000233524"/>
    </source>
</evidence>
<evidence type="ECO:0000259" key="2">
    <source>
        <dbReference type="Pfam" id="PF22664"/>
    </source>
</evidence>
<reference evidence="3 4" key="1">
    <citation type="journal article" date="2017" name="G3 (Bethesda)">
        <title>First Draft Genome Sequence of the Pathogenic Fungus Lomentospora prolificans (Formerly Scedosporium prolificans).</title>
        <authorList>
            <person name="Luo R."/>
            <person name="Zimin A."/>
            <person name="Workman R."/>
            <person name="Fan Y."/>
            <person name="Pertea G."/>
            <person name="Grossman N."/>
            <person name="Wear M.P."/>
            <person name="Jia B."/>
            <person name="Miller H."/>
            <person name="Casadevall A."/>
            <person name="Timp W."/>
            <person name="Zhang S.X."/>
            <person name="Salzberg S.L."/>
        </authorList>
    </citation>
    <scope>NUCLEOTIDE SEQUENCE [LARGE SCALE GENOMIC DNA]</scope>
    <source>
        <strain evidence="3 4">JHH-5317</strain>
    </source>
</reference>
<evidence type="ECO:0000256" key="1">
    <source>
        <dbReference type="ARBA" id="ARBA00022679"/>
    </source>
</evidence>
<keyword evidence="4" id="KW-1185">Reference proteome</keyword>
<sequence length="461" mass="50625">MTGSTAATTGNVTGHLDVFGQQPFLSKLYTQITSCYALPEDISVPRITETLTNGLRKLSASFPWIAGQVIHEPDENGTGSYRFAPLGDIPQLTVKDLRDDRDAMTMAQLREAGFPMSLLGETIVASRNTLTLPGSPDADKPAPVLFVQATLIKGGFLLTFTAQHNVVDMGGQGQIMRNLAKACHGEDFTAEEIANGNCDRRHAIPLLDDSYRPGPELEIQRMKPVDPQQPMPSPAKSVWAYFSFSPEALASLKSTAAESVTNPPGFLSTDDCVTAIIWQGTSRARLPRVGGTTKSTLARAIDVRRFLNIPNYPGVVQNMTYHFLTVQELAESPVGKIASDLRLQLDPKTSDIAFRTRALATMLERSADKTILGVTAMINPSTDVMLSSWANQDFFFDLDFNLGLGLPEAVRRPRFAPFESLMYLMPRKRGGDIIAGISLREEDMERLKKDEEFGKYAKYIG</sequence>
<dbReference type="GO" id="GO:0016740">
    <property type="term" value="F:transferase activity"/>
    <property type="evidence" value="ECO:0007669"/>
    <property type="project" value="UniProtKB-KW"/>
</dbReference>